<dbReference type="EMBL" id="JAJEWP010000004">
    <property type="protein sequence ID" value="MCC2617333.1"/>
    <property type="molecule type" value="Genomic_DNA"/>
</dbReference>
<dbReference type="Gene3D" id="2.40.170.20">
    <property type="entry name" value="TonB-dependent receptor, beta-barrel domain"/>
    <property type="match status" value="1"/>
</dbReference>
<sequence>MTAQKHNVLRHSAIAIALAAATFSGMTYAQEAAQTDTPTQDVERVVITGSRIARDVNLASSSPIQSVSTEEIKSSGEFNIVDVMNDVPALFSSTTTGSANANNGEAFAAGANILSLRGLGANRTLVLVNGKRHVGGAQGSSAVDIGSIPSQLIKSVEVLTGGASAVYGADAVTGVVNFILEDSYEGFEFDARVGQSSEGDAQQFVLATTFGENFDNDRGNVAISIEYAKDDGLRASQRDGGVFIGSGRDWVNPAKRFQQGDISGDMPNFANYYSPANDRVSFGLAVPGSAEEFVSLYQEAFGSAPNLTQSELSYIAAAAAAPQRAVLPGRTFPFTSGYGYIVPGNAFTFAGFDAATPIDLDNNGVPDCYDSFTGYNSSFAADAFGALGGCWNVTEDGNYRPVQDGLVANGFQGFYGDSFNTIQQQDSWLLIPEEKININLLSRYDLTDDVTLYGELKYAMQEVENGFQPTSFWDLLLGAPDNPFLPDFIRPVAEQTGGVGITIDPIGIGEGNTKTERDTLRIVGGIRGYMENGWNYELSAVYGKFKRESTRYNSVVVDRFMAAIDAVIDPATGNPACRADVDPNAPAMGTPFNIPDYDPGYFTFTPGAGQCVPLNIWAGRTGITQEAVDWVTVTERDQLTLEQTVLSATLAGDLSEYFELPAGPIAFAMGGEYRKEESTATFDPWQRGVLPEGSAFTAGTNVADYSGNTKLTFRPMTTTRNERGGYEVTEVFGEVSIPLLYDAPLASELTLDLAARYSDYTTIGTTTTWLAKVVWAPFEDLRIRANISEAVRAPNVTELFGPEVGTTFRPADPCDAAQIQALRENGLVELANNTQANCVADFATIGLDPFDDEGNYAFSDPLSAAFGGLTGGNPDLQEETAETTTIGFVYTPEFVEGLSISVDYWDIQLDDAVNAISDQNIADGCYQGNSLNPQFCELLARNSDPDSIFYGGFNFMKSTSINFAKRETSGYDFTLDYQFEVDKHRFEFGIAGTKVDELNDFNNPLDLTDVDPELGEIRRPELAGNVTLQWQYENLTVGWQGQYVDEMLLAYVEIETAQALYGDAVFMDDMWIHDLNARYVLDDNLEVYGGINNVTDEEPFITNYAYPVSARGRYVFMGFNVRM</sequence>
<dbReference type="RefSeq" id="WP_229161384.1">
    <property type="nucleotide sequence ID" value="NZ_JAJEWP010000004.1"/>
</dbReference>
<reference evidence="8 9" key="1">
    <citation type="submission" date="2021-10" db="EMBL/GenBank/DDBJ databases">
        <title>Draft genome of Aestuariibacter halophilus JC2043.</title>
        <authorList>
            <person name="Emsley S.A."/>
            <person name="Pfannmuller K.M."/>
            <person name="Ushijima B."/>
            <person name="Saw J.H."/>
            <person name="Videau P."/>
        </authorList>
    </citation>
    <scope>NUCLEOTIDE SEQUENCE [LARGE SCALE GENOMIC DNA]</scope>
    <source>
        <strain evidence="8 9">JC2043</strain>
    </source>
</reference>
<dbReference type="Proteomes" id="UP001520878">
    <property type="component" value="Unassembled WGS sequence"/>
</dbReference>
<name>A0ABS8G9Z5_9ALTE</name>
<comment type="similarity">
    <text evidence="4">Belongs to the TonB-dependent receptor family.</text>
</comment>
<dbReference type="InterPro" id="IPR012910">
    <property type="entry name" value="Plug_dom"/>
</dbReference>
<feature type="domain" description="TonB-dependent receptor plug" evidence="7">
    <location>
        <begin position="60"/>
        <end position="175"/>
    </location>
</feature>
<dbReference type="Pfam" id="PF00593">
    <property type="entry name" value="TonB_dep_Rec_b-barrel"/>
    <property type="match status" value="1"/>
</dbReference>
<keyword evidence="5" id="KW-0732">Signal</keyword>
<comment type="subcellular location">
    <subcellularLocation>
        <location evidence="1 4">Cell outer membrane</location>
    </subcellularLocation>
</comment>
<evidence type="ECO:0000256" key="5">
    <source>
        <dbReference type="SAM" id="SignalP"/>
    </source>
</evidence>
<evidence type="ECO:0000313" key="8">
    <source>
        <dbReference type="EMBL" id="MCC2617333.1"/>
    </source>
</evidence>
<dbReference type="InterPro" id="IPR036942">
    <property type="entry name" value="Beta-barrel_TonB_sf"/>
</dbReference>
<dbReference type="PANTHER" id="PTHR47234">
    <property type="match status" value="1"/>
</dbReference>
<evidence type="ECO:0000313" key="9">
    <source>
        <dbReference type="Proteomes" id="UP001520878"/>
    </source>
</evidence>
<accession>A0ABS8G9Z5</accession>
<dbReference type="Gene3D" id="2.170.130.10">
    <property type="entry name" value="TonB-dependent receptor, plug domain"/>
    <property type="match status" value="1"/>
</dbReference>
<comment type="caution">
    <text evidence="8">The sequence shown here is derived from an EMBL/GenBank/DDBJ whole genome shotgun (WGS) entry which is preliminary data.</text>
</comment>
<dbReference type="InterPro" id="IPR037066">
    <property type="entry name" value="Plug_dom_sf"/>
</dbReference>
<evidence type="ECO:0000259" key="6">
    <source>
        <dbReference type="Pfam" id="PF00593"/>
    </source>
</evidence>
<proteinExistence type="inferred from homology"/>
<dbReference type="SUPFAM" id="SSF56935">
    <property type="entry name" value="Porins"/>
    <property type="match status" value="1"/>
</dbReference>
<evidence type="ECO:0000256" key="1">
    <source>
        <dbReference type="ARBA" id="ARBA00004442"/>
    </source>
</evidence>
<evidence type="ECO:0000256" key="2">
    <source>
        <dbReference type="ARBA" id="ARBA00023136"/>
    </source>
</evidence>
<dbReference type="InterPro" id="IPR000531">
    <property type="entry name" value="Beta-barrel_TonB"/>
</dbReference>
<dbReference type="PANTHER" id="PTHR47234:SF2">
    <property type="entry name" value="TONB-DEPENDENT RECEPTOR"/>
    <property type="match status" value="1"/>
</dbReference>
<keyword evidence="3" id="KW-0998">Cell outer membrane</keyword>
<keyword evidence="9" id="KW-1185">Reference proteome</keyword>
<evidence type="ECO:0000256" key="4">
    <source>
        <dbReference type="RuleBase" id="RU003357"/>
    </source>
</evidence>
<evidence type="ECO:0000256" key="3">
    <source>
        <dbReference type="ARBA" id="ARBA00023237"/>
    </source>
</evidence>
<protein>
    <submittedName>
        <fullName evidence="8">TonB-dependent receptor</fullName>
    </submittedName>
</protein>
<gene>
    <name evidence="8" type="ORF">LJ739_13855</name>
</gene>
<keyword evidence="4" id="KW-0798">TonB box</keyword>
<evidence type="ECO:0000259" key="7">
    <source>
        <dbReference type="Pfam" id="PF07715"/>
    </source>
</evidence>
<keyword evidence="2 4" id="KW-0472">Membrane</keyword>
<feature type="domain" description="TonB-dependent receptor-like beta-barrel" evidence="6">
    <location>
        <begin position="664"/>
        <end position="1094"/>
    </location>
</feature>
<dbReference type="Pfam" id="PF07715">
    <property type="entry name" value="Plug"/>
    <property type="match status" value="1"/>
</dbReference>
<feature type="chain" id="PRO_5047370337" evidence="5">
    <location>
        <begin position="30"/>
        <end position="1123"/>
    </location>
</feature>
<feature type="signal peptide" evidence="5">
    <location>
        <begin position="1"/>
        <end position="29"/>
    </location>
</feature>
<keyword evidence="8" id="KW-0675">Receptor</keyword>
<organism evidence="8 9">
    <name type="scientific">Fluctibacter halophilus</name>
    <dbReference type="NCBI Taxonomy" id="226011"/>
    <lineage>
        <taxon>Bacteria</taxon>
        <taxon>Pseudomonadati</taxon>
        <taxon>Pseudomonadota</taxon>
        <taxon>Gammaproteobacteria</taxon>
        <taxon>Alteromonadales</taxon>
        <taxon>Alteromonadaceae</taxon>
        <taxon>Fluctibacter</taxon>
    </lineage>
</organism>